<proteinExistence type="predicted"/>
<dbReference type="RefSeq" id="WP_104831180.1">
    <property type="nucleotide sequence ID" value="NZ_PJCH01000015.1"/>
</dbReference>
<dbReference type="Gene3D" id="1.10.357.10">
    <property type="entry name" value="Tetracycline Repressor, domain 2"/>
    <property type="match status" value="1"/>
</dbReference>
<feature type="domain" description="HTH tetR-type" evidence="6">
    <location>
        <begin position="8"/>
        <end position="68"/>
    </location>
</feature>
<dbReference type="Gene3D" id="1.10.10.60">
    <property type="entry name" value="Homeodomain-like"/>
    <property type="match status" value="1"/>
</dbReference>
<keyword evidence="4" id="KW-0804">Transcription</keyword>
<evidence type="ECO:0000256" key="3">
    <source>
        <dbReference type="ARBA" id="ARBA00023125"/>
    </source>
</evidence>
<dbReference type="Pfam" id="PF13977">
    <property type="entry name" value="TetR_C_6"/>
    <property type="match status" value="1"/>
</dbReference>
<keyword evidence="2" id="KW-0805">Transcription regulation</keyword>
<dbReference type="PROSITE" id="PS50977">
    <property type="entry name" value="HTH_TETR_2"/>
    <property type="match status" value="1"/>
</dbReference>
<dbReference type="OrthoDB" id="8478851at2"/>
<evidence type="ECO:0000256" key="2">
    <source>
        <dbReference type="ARBA" id="ARBA00023015"/>
    </source>
</evidence>
<evidence type="ECO:0000259" key="6">
    <source>
        <dbReference type="PROSITE" id="PS50977"/>
    </source>
</evidence>
<dbReference type="SUPFAM" id="SSF46689">
    <property type="entry name" value="Homeodomain-like"/>
    <property type="match status" value="1"/>
</dbReference>
<dbReference type="Pfam" id="PF00440">
    <property type="entry name" value="TetR_N"/>
    <property type="match status" value="1"/>
</dbReference>
<dbReference type="PRINTS" id="PR00455">
    <property type="entry name" value="HTHTETR"/>
</dbReference>
<dbReference type="PANTHER" id="PTHR30055">
    <property type="entry name" value="HTH-TYPE TRANSCRIPTIONAL REGULATOR RUTR"/>
    <property type="match status" value="1"/>
</dbReference>
<dbReference type="Proteomes" id="UP000239504">
    <property type="component" value="Unassembled WGS sequence"/>
</dbReference>
<gene>
    <name evidence="7" type="ORF">CW354_16405</name>
</gene>
<dbReference type="GO" id="GO:0000976">
    <property type="term" value="F:transcription cis-regulatory region binding"/>
    <property type="evidence" value="ECO:0007669"/>
    <property type="project" value="TreeGrafter"/>
</dbReference>
<comment type="caution">
    <text evidence="7">The sequence shown here is derived from an EMBL/GenBank/DDBJ whole genome shotgun (WGS) entry which is preliminary data.</text>
</comment>
<dbReference type="SUPFAM" id="SSF48498">
    <property type="entry name" value="Tetracyclin repressor-like, C-terminal domain"/>
    <property type="match status" value="1"/>
</dbReference>
<evidence type="ECO:0000313" key="8">
    <source>
        <dbReference type="Proteomes" id="UP000239504"/>
    </source>
</evidence>
<dbReference type="InterPro" id="IPR009057">
    <property type="entry name" value="Homeodomain-like_sf"/>
</dbReference>
<keyword evidence="1" id="KW-0678">Repressor</keyword>
<organism evidence="7 8">
    <name type="scientific">Hyphococcus luteus</name>
    <dbReference type="NCBI Taxonomy" id="2058213"/>
    <lineage>
        <taxon>Bacteria</taxon>
        <taxon>Pseudomonadati</taxon>
        <taxon>Pseudomonadota</taxon>
        <taxon>Alphaproteobacteria</taxon>
        <taxon>Parvularculales</taxon>
        <taxon>Parvularculaceae</taxon>
        <taxon>Hyphococcus</taxon>
    </lineage>
</organism>
<dbReference type="GO" id="GO:0003700">
    <property type="term" value="F:DNA-binding transcription factor activity"/>
    <property type="evidence" value="ECO:0007669"/>
    <property type="project" value="TreeGrafter"/>
</dbReference>
<dbReference type="AlphaFoldDB" id="A0A2S7K0D4"/>
<keyword evidence="3 5" id="KW-0238">DNA-binding</keyword>
<dbReference type="InterPro" id="IPR039538">
    <property type="entry name" value="BetI_C"/>
</dbReference>
<dbReference type="InterPro" id="IPR036271">
    <property type="entry name" value="Tet_transcr_reg_TetR-rel_C_sf"/>
</dbReference>
<feature type="DNA-binding region" description="H-T-H motif" evidence="5">
    <location>
        <begin position="31"/>
        <end position="50"/>
    </location>
</feature>
<dbReference type="FunFam" id="1.10.10.60:FF:000141">
    <property type="entry name" value="TetR family transcriptional regulator"/>
    <property type="match status" value="1"/>
</dbReference>
<protein>
    <recommendedName>
        <fullName evidence="6">HTH tetR-type domain-containing protein</fullName>
    </recommendedName>
</protein>
<dbReference type="InterPro" id="IPR001647">
    <property type="entry name" value="HTH_TetR"/>
</dbReference>
<sequence length="203" mass="22377">MARVVDREAKRIQILEAASSCFAEAGYDATSMDDVAAAAGVSKGSLYDYFKNKEDLFYGVFEWFLGSLVGDGAQRMEEETSAYARLFAFAETSVNALIDHIALYPVTLEVWAAAAKAGTRERFSAVMRELYVAYRAEVTAIIDSGQKAGEIRREVDAEAVAAMLVGAIDGLFLQYWLDRSFDPRRYVERFLSSLFEGLAAAKG</sequence>
<dbReference type="PROSITE" id="PS01081">
    <property type="entry name" value="HTH_TETR_1"/>
    <property type="match status" value="1"/>
</dbReference>
<keyword evidence="8" id="KW-1185">Reference proteome</keyword>
<dbReference type="EMBL" id="PJCH01000015">
    <property type="protein sequence ID" value="PQA85967.1"/>
    <property type="molecule type" value="Genomic_DNA"/>
</dbReference>
<reference evidence="7 8" key="1">
    <citation type="submission" date="2017-12" db="EMBL/GenBank/DDBJ databases">
        <authorList>
            <person name="Hurst M.R.H."/>
        </authorList>
    </citation>
    <scope>NUCLEOTIDE SEQUENCE [LARGE SCALE GENOMIC DNA]</scope>
    <source>
        <strain evidence="7 8">SY-3-19</strain>
    </source>
</reference>
<dbReference type="PANTHER" id="PTHR30055:SF234">
    <property type="entry name" value="HTH-TYPE TRANSCRIPTIONAL REGULATOR BETI"/>
    <property type="match status" value="1"/>
</dbReference>
<evidence type="ECO:0000256" key="1">
    <source>
        <dbReference type="ARBA" id="ARBA00022491"/>
    </source>
</evidence>
<dbReference type="InterPro" id="IPR050109">
    <property type="entry name" value="HTH-type_TetR-like_transc_reg"/>
</dbReference>
<evidence type="ECO:0000256" key="5">
    <source>
        <dbReference type="PROSITE-ProRule" id="PRU00335"/>
    </source>
</evidence>
<evidence type="ECO:0000313" key="7">
    <source>
        <dbReference type="EMBL" id="PQA85967.1"/>
    </source>
</evidence>
<accession>A0A2S7K0D4</accession>
<evidence type="ECO:0000256" key="4">
    <source>
        <dbReference type="ARBA" id="ARBA00023163"/>
    </source>
</evidence>
<name>A0A2S7K0D4_9PROT</name>
<dbReference type="InterPro" id="IPR023772">
    <property type="entry name" value="DNA-bd_HTH_TetR-type_CS"/>
</dbReference>